<dbReference type="InterPro" id="IPR015421">
    <property type="entry name" value="PyrdxlP-dep_Trfase_major"/>
</dbReference>
<evidence type="ECO:0000256" key="3">
    <source>
        <dbReference type="RuleBase" id="RU004508"/>
    </source>
</evidence>
<dbReference type="PIRSF" id="PIRSF000390">
    <property type="entry name" value="PLP_StrS"/>
    <property type="match status" value="1"/>
</dbReference>
<dbReference type="STRING" id="59922.P9303_01121"/>
<dbReference type="AlphaFoldDB" id="A2C5V7"/>
<accession>A2C5V7</accession>
<dbReference type="Gene3D" id="3.40.640.10">
    <property type="entry name" value="Type I PLP-dependent aspartate aminotransferase-like (Major domain)"/>
    <property type="match status" value="1"/>
</dbReference>
<name>A2C5V7_PROM3</name>
<dbReference type="Pfam" id="PF01041">
    <property type="entry name" value="DegT_DnrJ_EryC1"/>
    <property type="match status" value="1"/>
</dbReference>
<dbReference type="NCBIfam" id="TIGR04181">
    <property type="entry name" value="NHT_00031"/>
    <property type="match status" value="1"/>
</dbReference>
<dbReference type="InterPro" id="IPR026385">
    <property type="entry name" value="LegC-like"/>
</dbReference>
<evidence type="ECO:0000313" key="5">
    <source>
        <dbReference type="Proteomes" id="UP000002274"/>
    </source>
</evidence>
<sequence>MKSLAIEIVNAIEKVIGPASKDNKISLHEPDFNKTNAWKYVKNCIDSGWVSSTGSWVNEFEKGIVNLTGAKYAVAVVNGTSALRLSLHVVGVKPNDEVIMSPLSFVATANSVSHLGAIPHFVDINRQTFALDATTLDLHLNKIAVRTNGGVINTMTGNRISAVVPVHVFGHAAEMEAIKSVTDYWGLALVEDAAEALGSWRNDIHCGLFGDMGIISFNGNKIITTGGGGMILTNNENRYQKARHLSTTAKIKHDWEFIHDAVAWNDRMPNINAALGLAQLEALELRLEAKRNLAKLYKESFSAIEEVEFIEEMENCISNNWLITVRLKMAGSTESDQIREQILSYAHKSGILLRPVWNLLNELPMYIDAPKGSLIVAEGEEKRLINLPSSPQLLK</sequence>
<dbReference type="CDD" id="cd00616">
    <property type="entry name" value="AHBA_syn"/>
    <property type="match status" value="1"/>
</dbReference>
<dbReference type="PANTHER" id="PTHR30244">
    <property type="entry name" value="TRANSAMINASE"/>
    <property type="match status" value="1"/>
</dbReference>
<dbReference type="PANTHER" id="PTHR30244:SF30">
    <property type="entry name" value="BLR5990 PROTEIN"/>
    <property type="match status" value="1"/>
</dbReference>
<dbReference type="HOGENOM" id="CLU_033332_2_1_3"/>
<dbReference type="InterPro" id="IPR000653">
    <property type="entry name" value="DegT/StrS_aminotransferase"/>
</dbReference>
<evidence type="ECO:0000256" key="1">
    <source>
        <dbReference type="PIRSR" id="PIRSR000390-1"/>
    </source>
</evidence>
<dbReference type="BioCyc" id="PMAR59922:G1G80-108-MONOMER"/>
<dbReference type="GO" id="GO:0030170">
    <property type="term" value="F:pyridoxal phosphate binding"/>
    <property type="evidence" value="ECO:0007669"/>
    <property type="project" value="TreeGrafter"/>
</dbReference>
<evidence type="ECO:0000313" key="4">
    <source>
        <dbReference type="EMBL" id="ABM76867.1"/>
    </source>
</evidence>
<dbReference type="InterPro" id="IPR015424">
    <property type="entry name" value="PyrdxlP-dep_Trfase"/>
</dbReference>
<dbReference type="Gene3D" id="3.90.1150.10">
    <property type="entry name" value="Aspartate Aminotransferase, domain 1"/>
    <property type="match status" value="1"/>
</dbReference>
<feature type="active site" description="Proton acceptor" evidence="1">
    <location>
        <position position="221"/>
    </location>
</feature>
<dbReference type="GO" id="GO:0008483">
    <property type="term" value="F:transaminase activity"/>
    <property type="evidence" value="ECO:0007669"/>
    <property type="project" value="TreeGrafter"/>
</dbReference>
<protein>
    <submittedName>
        <fullName evidence="4">Predicted pyridoxal phosphate-dependent enzyme</fullName>
    </submittedName>
</protein>
<dbReference type="Proteomes" id="UP000002274">
    <property type="component" value="Chromosome"/>
</dbReference>
<gene>
    <name evidence="4" type="ordered locus">P9303_01121</name>
</gene>
<reference evidence="4 5" key="1">
    <citation type="journal article" date="2007" name="PLoS Genet.">
        <title>Patterns and implications of gene gain and loss in the evolution of Prochlorococcus.</title>
        <authorList>
            <person name="Kettler G.C."/>
            <person name="Martiny A.C."/>
            <person name="Huang K."/>
            <person name="Zucker J."/>
            <person name="Coleman M.L."/>
            <person name="Rodrigue S."/>
            <person name="Chen F."/>
            <person name="Lapidus A."/>
            <person name="Ferriera S."/>
            <person name="Johnson J."/>
            <person name="Steglich C."/>
            <person name="Church G.M."/>
            <person name="Richardson P."/>
            <person name="Chisholm S.W."/>
        </authorList>
    </citation>
    <scope>NUCLEOTIDE SEQUENCE [LARGE SCALE GENOMIC DNA]</scope>
    <source>
        <strain evidence="4 5">MIT 9303</strain>
    </source>
</reference>
<comment type="similarity">
    <text evidence="3">Belongs to the DegT/DnrJ/EryC1 family.</text>
</comment>
<dbReference type="KEGG" id="pmf:P9303_01121"/>
<keyword evidence="2 3" id="KW-0663">Pyridoxal phosphate</keyword>
<dbReference type="SUPFAM" id="SSF53383">
    <property type="entry name" value="PLP-dependent transferases"/>
    <property type="match status" value="1"/>
</dbReference>
<feature type="modified residue" description="N6-(pyridoxal phosphate)lysine" evidence="2">
    <location>
        <position position="221"/>
    </location>
</feature>
<dbReference type="RefSeq" id="WP_011824798.1">
    <property type="nucleotide sequence ID" value="NC_008820.1"/>
</dbReference>
<evidence type="ECO:0000256" key="2">
    <source>
        <dbReference type="PIRSR" id="PIRSR000390-2"/>
    </source>
</evidence>
<dbReference type="EMBL" id="CP000554">
    <property type="protein sequence ID" value="ABM76867.1"/>
    <property type="molecule type" value="Genomic_DNA"/>
</dbReference>
<organism evidence="4 5">
    <name type="scientific">Prochlorococcus marinus (strain MIT 9303)</name>
    <dbReference type="NCBI Taxonomy" id="59922"/>
    <lineage>
        <taxon>Bacteria</taxon>
        <taxon>Bacillati</taxon>
        <taxon>Cyanobacteriota</taxon>
        <taxon>Cyanophyceae</taxon>
        <taxon>Synechococcales</taxon>
        <taxon>Prochlorococcaceae</taxon>
        <taxon>Prochlorococcus</taxon>
    </lineage>
</organism>
<dbReference type="InterPro" id="IPR015422">
    <property type="entry name" value="PyrdxlP-dep_Trfase_small"/>
</dbReference>
<dbReference type="GO" id="GO:0000271">
    <property type="term" value="P:polysaccharide biosynthetic process"/>
    <property type="evidence" value="ECO:0007669"/>
    <property type="project" value="TreeGrafter"/>
</dbReference>
<proteinExistence type="inferred from homology"/>